<feature type="chain" id="PRO_5047531730" evidence="2">
    <location>
        <begin position="29"/>
        <end position="503"/>
    </location>
</feature>
<keyword evidence="4" id="KW-1185">Reference proteome</keyword>
<feature type="region of interest" description="Disordered" evidence="1">
    <location>
        <begin position="31"/>
        <end position="72"/>
    </location>
</feature>
<keyword evidence="2" id="KW-0732">Signal</keyword>
<dbReference type="Proteomes" id="UP001239462">
    <property type="component" value="Unassembled WGS sequence"/>
</dbReference>
<organism evidence="3 4">
    <name type="scientific">Roseiconus lacunae</name>
    <dbReference type="NCBI Taxonomy" id="2605694"/>
    <lineage>
        <taxon>Bacteria</taxon>
        <taxon>Pseudomonadati</taxon>
        <taxon>Planctomycetota</taxon>
        <taxon>Planctomycetia</taxon>
        <taxon>Pirellulales</taxon>
        <taxon>Pirellulaceae</taxon>
        <taxon>Roseiconus</taxon>
    </lineage>
</organism>
<evidence type="ECO:0000313" key="4">
    <source>
        <dbReference type="Proteomes" id="UP001239462"/>
    </source>
</evidence>
<feature type="region of interest" description="Disordered" evidence="1">
    <location>
        <begin position="179"/>
        <end position="198"/>
    </location>
</feature>
<evidence type="ECO:0000256" key="1">
    <source>
        <dbReference type="SAM" id="MobiDB-lite"/>
    </source>
</evidence>
<feature type="compositionally biased region" description="Polar residues" evidence="1">
    <location>
        <begin position="60"/>
        <end position="72"/>
    </location>
</feature>
<reference evidence="3 4" key="1">
    <citation type="submission" date="2023-06" db="EMBL/GenBank/DDBJ databases">
        <title>Roseiconus lacunae JC819 isolated from Gulf of Mannar region, Tamil Nadu.</title>
        <authorList>
            <person name="Pk S."/>
            <person name="Ch S."/>
            <person name="Ch V.R."/>
        </authorList>
    </citation>
    <scope>NUCLEOTIDE SEQUENCE [LARGE SCALE GENOMIC DNA]</scope>
    <source>
        <strain evidence="3 4">JC819</strain>
    </source>
</reference>
<comment type="caution">
    <text evidence="3">The sequence shown here is derived from an EMBL/GenBank/DDBJ whole genome shotgun (WGS) entry which is preliminary data.</text>
</comment>
<sequence>MIIQFSVFRHCTLCILLASTVIPSVTVAQDDEAVPPGPSEASSAQSVDPNDLESGIESPPQGSSVSDASVSENGDIAPETVETVSDPAFARYFDEAYFQECIESLNYNGIVDNMLGLLEAERVYKRDHIQGITSDSVFSRVVPILHAGDHKAELERLRKAGEEQKKSDWVKTLDGLGEFESSSRSSADGSQEGESAGTDLRNAIAYAELTDNRDLMLKIESALKATEAVATDDTTSLAKQVTRALKRIEERQPSAEVEAEFDAASRGRTEQYLEGAMSGVLERALLIELSKLPPVQSSNNWGKQVNVACGTTTERYKIKGPFGSWTWGYRPAVKYCKKNHGEWTKSWVRVENARDSLDVKFRDVRKTASDEIRFQIYASCMFRGQAEFRAYSHGAQLVSVTANGRARGHVYIDMRVRVDFQAGRISYDVTGADIKYSDVVMDRVGHFGGTTAKLLGDAFTGAVRQWFPDKEREALQSAKDAIIRSIRGDIDLRNALANAVRRS</sequence>
<gene>
    <name evidence="3" type="ORF">QTN89_28015</name>
</gene>
<proteinExistence type="predicted"/>
<dbReference type="RefSeq" id="WP_289167451.1">
    <property type="nucleotide sequence ID" value="NZ_JASZZN010000037.1"/>
</dbReference>
<dbReference type="EMBL" id="JASZZN010000037">
    <property type="protein sequence ID" value="MDM4019333.1"/>
    <property type="molecule type" value="Genomic_DNA"/>
</dbReference>
<feature type="signal peptide" evidence="2">
    <location>
        <begin position="1"/>
        <end position="28"/>
    </location>
</feature>
<protein>
    <submittedName>
        <fullName evidence="3">Uncharacterized protein</fullName>
    </submittedName>
</protein>
<name>A0ABT7PS55_9BACT</name>
<evidence type="ECO:0000256" key="2">
    <source>
        <dbReference type="SAM" id="SignalP"/>
    </source>
</evidence>
<evidence type="ECO:0000313" key="3">
    <source>
        <dbReference type="EMBL" id="MDM4019333.1"/>
    </source>
</evidence>
<feature type="compositionally biased region" description="Polar residues" evidence="1">
    <location>
        <begin position="180"/>
        <end position="193"/>
    </location>
</feature>
<accession>A0ABT7PS55</accession>